<accession>A0A183CAG7</accession>
<reference evidence="2" key="1">
    <citation type="submission" date="2013-12" db="EMBL/GenBank/DDBJ databases">
        <authorList>
            <person name="Aslett M."/>
        </authorList>
    </citation>
    <scope>NUCLEOTIDE SEQUENCE [LARGE SCALE GENOMIC DNA]</scope>
    <source>
        <strain evidence="2">Lindley</strain>
    </source>
</reference>
<dbReference type="Proteomes" id="UP000050741">
    <property type="component" value="Unassembled WGS sequence"/>
</dbReference>
<feature type="compositionally biased region" description="Acidic residues" evidence="1">
    <location>
        <begin position="78"/>
        <end position="87"/>
    </location>
</feature>
<reference evidence="2" key="2">
    <citation type="submission" date="2014-05" db="EMBL/GenBank/DDBJ databases">
        <title>The genome and life-stage specific transcriptomes of Globodera pallida elucidate key aspects of plant parasitism by a cyst nematode.</title>
        <authorList>
            <person name="Cotton J.A."/>
            <person name="Lilley C.J."/>
            <person name="Jones L.M."/>
            <person name="Kikuchi T."/>
            <person name="Reid A.J."/>
            <person name="Thorpe P."/>
            <person name="Tsai I.J."/>
            <person name="Beasley H."/>
            <person name="Blok V."/>
            <person name="Cock P.J.A."/>
            <person name="Van den Akker S.E."/>
            <person name="Holroyd N."/>
            <person name="Hunt M."/>
            <person name="Mantelin S."/>
            <person name="Naghra H."/>
            <person name="Pain A."/>
            <person name="Palomares-Rius J.E."/>
            <person name="Zarowiecki M."/>
            <person name="Berriman M."/>
            <person name="Jones J.T."/>
            <person name="Urwin P.E."/>
        </authorList>
    </citation>
    <scope>NUCLEOTIDE SEQUENCE [LARGE SCALE GENOMIC DNA]</scope>
    <source>
        <strain evidence="2">Lindley</strain>
    </source>
</reference>
<feature type="compositionally biased region" description="Low complexity" evidence="1">
    <location>
        <begin position="111"/>
        <end position="125"/>
    </location>
</feature>
<feature type="compositionally biased region" description="Low complexity" evidence="1">
    <location>
        <begin position="63"/>
        <end position="77"/>
    </location>
</feature>
<evidence type="ECO:0000256" key="1">
    <source>
        <dbReference type="SAM" id="MobiDB-lite"/>
    </source>
</evidence>
<dbReference type="WBParaSite" id="GPLIN_000986700">
    <property type="protein sequence ID" value="GPLIN_000986700"/>
    <property type="gene ID" value="GPLIN_000986700"/>
</dbReference>
<proteinExistence type="predicted"/>
<feature type="region of interest" description="Disordered" evidence="1">
    <location>
        <begin position="59"/>
        <end position="127"/>
    </location>
</feature>
<dbReference type="AlphaFoldDB" id="A0A183CAG7"/>
<keyword evidence="2" id="KW-1185">Reference proteome</keyword>
<feature type="compositionally biased region" description="Basic residues" evidence="1">
    <location>
        <begin position="101"/>
        <end position="110"/>
    </location>
</feature>
<evidence type="ECO:0000313" key="3">
    <source>
        <dbReference type="WBParaSite" id="GPLIN_000986700"/>
    </source>
</evidence>
<evidence type="ECO:0000313" key="2">
    <source>
        <dbReference type="Proteomes" id="UP000050741"/>
    </source>
</evidence>
<protein>
    <submittedName>
        <fullName evidence="3">Uncharacterized protein</fullName>
    </submittedName>
</protein>
<reference evidence="3" key="3">
    <citation type="submission" date="2016-06" db="UniProtKB">
        <authorList>
            <consortium name="WormBaseParasite"/>
        </authorList>
    </citation>
    <scope>IDENTIFICATION</scope>
</reference>
<sequence>MSAVRPTGAKMNLATTFLSSTDAQQKMNNLNANMYDHCEYCEGPSCNLNKIELETLYLPKSVGTKSTTRSTKGTTTTEELDNETDEPESTKRSKKIVASTKRTRRPKTSKRPSTPETPAINAAAAPHPPTMPAVLLPFCWWLFFRRVTGNV</sequence>
<name>A0A183CAG7_GLOPA</name>
<organism evidence="2 3">
    <name type="scientific">Globodera pallida</name>
    <name type="common">Potato cyst nematode worm</name>
    <name type="synonym">Heterodera pallida</name>
    <dbReference type="NCBI Taxonomy" id="36090"/>
    <lineage>
        <taxon>Eukaryota</taxon>
        <taxon>Metazoa</taxon>
        <taxon>Ecdysozoa</taxon>
        <taxon>Nematoda</taxon>
        <taxon>Chromadorea</taxon>
        <taxon>Rhabditida</taxon>
        <taxon>Tylenchina</taxon>
        <taxon>Tylenchomorpha</taxon>
        <taxon>Tylenchoidea</taxon>
        <taxon>Heteroderidae</taxon>
        <taxon>Heteroderinae</taxon>
        <taxon>Globodera</taxon>
    </lineage>
</organism>